<dbReference type="Pfam" id="PF12229">
    <property type="entry name" value="PG_binding_4"/>
    <property type="match status" value="1"/>
</dbReference>
<protein>
    <recommendedName>
        <fullName evidence="4">G5 domain-containing protein</fullName>
    </recommendedName>
</protein>
<keyword evidence="3" id="KW-1133">Transmembrane helix</keyword>
<dbReference type="Gene3D" id="2.20.230.10">
    <property type="entry name" value="Resuscitation-promoting factor rpfb"/>
    <property type="match status" value="1"/>
</dbReference>
<dbReference type="PROSITE" id="PS51109">
    <property type="entry name" value="G5"/>
    <property type="match status" value="1"/>
</dbReference>
<dbReference type="Pfam" id="PF04294">
    <property type="entry name" value="VanW"/>
    <property type="match status" value="1"/>
</dbReference>
<name>A0ABX2HYP8_ANAHA</name>
<dbReference type="InterPro" id="IPR052913">
    <property type="entry name" value="Glycopeptide_resist_protein"/>
</dbReference>
<feature type="domain" description="G5" evidence="4">
    <location>
        <begin position="373"/>
        <end position="452"/>
    </location>
</feature>
<evidence type="ECO:0000313" key="6">
    <source>
        <dbReference type="Proteomes" id="UP001644750"/>
    </source>
</evidence>
<evidence type="ECO:0000256" key="2">
    <source>
        <dbReference type="SAM" id="MobiDB-lite"/>
    </source>
</evidence>
<evidence type="ECO:0000313" key="5">
    <source>
        <dbReference type="EMBL" id="NSJ79876.1"/>
    </source>
</evidence>
<dbReference type="Pfam" id="PF07501">
    <property type="entry name" value="G5"/>
    <property type="match status" value="1"/>
</dbReference>
<dbReference type="EMBL" id="JAAITB010000020">
    <property type="protein sequence ID" value="NSJ79876.1"/>
    <property type="molecule type" value="Genomic_DNA"/>
</dbReference>
<accession>A0ABX2HYP8</accession>
<sequence>MNLERKKEETMKKKIIIAVAVIVILAAGGTFYLNHKVSSAVKDGKIIKGVSCEGISIGGMTRSEAKDAIESHMKEIHQEKITLYVDDERSSAKIEDLGAFAEADKTVEEAYALGRSGSIFTKYSDVKEKKHKLSVYRKYDKAKFEKNVKKATKKIVSEPRNASVKRKAGKFVVIKEKTGYTLNMNETFANFKKAVEAGKHQFELDVVKKKAKYTSKDMAEIKDVLGTYTTEYGGSPYGRKVNVANGASKINGSIVYPGETLSVYKTVSPFTKENGYALAGSYENGQTVQTYGGGICQVSTTLYNAVIRAELKIVERFPHSMTVHYVPRSADAAIAGTHKDMKFKNTFDTPIYIEGKANGSTITFTVYGKKKDPKRTVEFLSETTQVKESSESTVSDNTLAEGQKVLESYGHTGYSARLWKIVKINGKQVSKKVFNTSTYMSTPTVYRVGTKKAEDKKDDKKDKKKDSKETTAQKSETTTAAQKSTTAAQKSTTAKRSAAVKSQGSTGN</sequence>
<feature type="compositionally biased region" description="Low complexity" evidence="2">
    <location>
        <begin position="474"/>
        <end position="499"/>
    </location>
</feature>
<dbReference type="SMART" id="SM01208">
    <property type="entry name" value="G5"/>
    <property type="match status" value="1"/>
</dbReference>
<feature type="transmembrane region" description="Helical" evidence="3">
    <location>
        <begin position="15"/>
        <end position="33"/>
    </location>
</feature>
<dbReference type="InterPro" id="IPR022029">
    <property type="entry name" value="YoaR-like_PG-bd"/>
</dbReference>
<dbReference type="Proteomes" id="UP001644750">
    <property type="component" value="Unassembled WGS sequence"/>
</dbReference>
<comment type="caution">
    <text evidence="5">The sequence shown here is derived from an EMBL/GenBank/DDBJ whole genome shotgun (WGS) entry which is preliminary data.</text>
</comment>
<proteinExistence type="predicted"/>
<reference evidence="5 6" key="1">
    <citation type="journal article" date="2020" name="Cell Host Microbe">
        <title>Functional and Genomic Variation between Human-Derived Isolates of Lachnospiraceae Reveals Inter- and Intra-Species Diversity.</title>
        <authorList>
            <person name="Sorbara M.T."/>
            <person name="Littmann E.R."/>
            <person name="Fontana E."/>
            <person name="Moody T.U."/>
            <person name="Kohout C.E."/>
            <person name="Gjonbalaj M."/>
            <person name="Eaton V."/>
            <person name="Seok R."/>
            <person name="Leiner I.M."/>
            <person name="Pamer E.G."/>
        </authorList>
    </citation>
    <scope>NUCLEOTIDE SEQUENCE [LARGE SCALE GENOMIC DNA]</scope>
    <source>
        <strain evidence="5 6">MSK.14.57</strain>
    </source>
</reference>
<gene>
    <name evidence="5" type="ORF">G5A72_09850</name>
</gene>
<keyword evidence="3" id="KW-0472">Membrane</keyword>
<dbReference type="PANTHER" id="PTHR35788">
    <property type="entry name" value="EXPORTED PROTEIN-RELATED"/>
    <property type="match status" value="1"/>
</dbReference>
<organism evidence="5 6">
    <name type="scientific">Anaerostipes hadrus</name>
    <dbReference type="NCBI Taxonomy" id="649756"/>
    <lineage>
        <taxon>Bacteria</taxon>
        <taxon>Bacillati</taxon>
        <taxon>Bacillota</taxon>
        <taxon>Clostridia</taxon>
        <taxon>Lachnospirales</taxon>
        <taxon>Lachnospiraceae</taxon>
        <taxon>Anaerostipes</taxon>
    </lineage>
</organism>
<dbReference type="InterPro" id="IPR007391">
    <property type="entry name" value="Vancomycin_resist_VanW"/>
</dbReference>
<feature type="compositionally biased region" description="Basic and acidic residues" evidence="2">
    <location>
        <begin position="451"/>
        <end position="471"/>
    </location>
</feature>
<dbReference type="PANTHER" id="PTHR35788:SF1">
    <property type="entry name" value="EXPORTED PROTEIN"/>
    <property type="match status" value="1"/>
</dbReference>
<keyword evidence="1" id="KW-0732">Signal</keyword>
<feature type="region of interest" description="Disordered" evidence="2">
    <location>
        <begin position="450"/>
        <end position="508"/>
    </location>
</feature>
<evidence type="ECO:0000259" key="4">
    <source>
        <dbReference type="PROSITE" id="PS51109"/>
    </source>
</evidence>
<evidence type="ECO:0000256" key="1">
    <source>
        <dbReference type="ARBA" id="ARBA00022729"/>
    </source>
</evidence>
<dbReference type="InterPro" id="IPR011098">
    <property type="entry name" value="G5_dom"/>
</dbReference>
<keyword evidence="6" id="KW-1185">Reference proteome</keyword>
<keyword evidence="3" id="KW-0812">Transmembrane</keyword>
<evidence type="ECO:0000256" key="3">
    <source>
        <dbReference type="SAM" id="Phobius"/>
    </source>
</evidence>